<evidence type="ECO:0000313" key="6">
    <source>
        <dbReference type="EMBL" id="SDB50414.1"/>
    </source>
</evidence>
<dbReference type="GO" id="GO:0016887">
    <property type="term" value="F:ATP hydrolysis activity"/>
    <property type="evidence" value="ECO:0007669"/>
    <property type="project" value="InterPro"/>
</dbReference>
<feature type="domain" description="ABC transporter" evidence="5">
    <location>
        <begin position="40"/>
        <end position="275"/>
    </location>
</feature>
<keyword evidence="4 6" id="KW-0067">ATP-binding</keyword>
<keyword evidence="7" id="KW-1185">Reference proteome</keyword>
<dbReference type="Gene3D" id="3.40.50.300">
    <property type="entry name" value="P-loop containing nucleotide triphosphate hydrolases"/>
    <property type="match status" value="1"/>
</dbReference>
<evidence type="ECO:0000256" key="3">
    <source>
        <dbReference type="ARBA" id="ARBA00022741"/>
    </source>
</evidence>
<accession>A0A1G6DZ29</accession>
<dbReference type="SUPFAM" id="SSF52540">
    <property type="entry name" value="P-loop containing nucleoside triphosphate hydrolases"/>
    <property type="match status" value="1"/>
</dbReference>
<dbReference type="GO" id="GO:0015424">
    <property type="term" value="F:ABC-type amino acid transporter activity"/>
    <property type="evidence" value="ECO:0007669"/>
    <property type="project" value="InterPro"/>
</dbReference>
<proteinExistence type="inferred from homology"/>
<dbReference type="SMART" id="SM00382">
    <property type="entry name" value="AAA"/>
    <property type="match status" value="1"/>
</dbReference>
<dbReference type="PROSITE" id="PS50893">
    <property type="entry name" value="ABC_TRANSPORTER_2"/>
    <property type="match status" value="1"/>
</dbReference>
<keyword evidence="3" id="KW-0547">Nucleotide-binding</keyword>
<protein>
    <submittedName>
        <fullName evidence="6">Polar amino acid transport system ATP-binding protein</fullName>
    </submittedName>
</protein>
<dbReference type="PANTHER" id="PTHR43166:SF4">
    <property type="entry name" value="PHOSPHONATES IMPORT ATP-BINDING PROTEIN PHNC"/>
    <property type="match status" value="1"/>
</dbReference>
<sequence>MTLDVNSIGFNRNMNLSKTMQTSTQKSITPPKKTIGPEIIVVRDIVKTYPGGFRALDHVSFTVRQGEVVVVIGPSGSGKSTLLRCLNGLEDIDSGSITIDEVPLDDSPRNRLTIRTEVGMVFQSFNLFPHMTVLQNVNLAQVQVRKKSRKDAEETTFGLLERVGLTDKAHAYPARLSGGQQQRVAIARALAMHPKVMLFDEATSALDPETIGEVLEVMKGLAFDGMTMVVVTHEMGFAREAGDRIVFMENGRILEEAETQDFFSRPRQERTRAFLSQILCGPMPGFEESTLTTKENNK</sequence>
<dbReference type="PROSITE" id="PS00211">
    <property type="entry name" value="ABC_TRANSPORTER_1"/>
    <property type="match status" value="1"/>
</dbReference>
<organism evidence="6 7">
    <name type="scientific">Desulfonatronum thiosulfatophilum</name>
    <dbReference type="NCBI Taxonomy" id="617002"/>
    <lineage>
        <taxon>Bacteria</taxon>
        <taxon>Pseudomonadati</taxon>
        <taxon>Thermodesulfobacteriota</taxon>
        <taxon>Desulfovibrionia</taxon>
        <taxon>Desulfovibrionales</taxon>
        <taxon>Desulfonatronaceae</taxon>
        <taxon>Desulfonatronum</taxon>
    </lineage>
</organism>
<keyword evidence="2" id="KW-0813">Transport</keyword>
<dbReference type="InterPro" id="IPR003439">
    <property type="entry name" value="ABC_transporter-like_ATP-bd"/>
</dbReference>
<reference evidence="6 7" key="1">
    <citation type="submission" date="2016-10" db="EMBL/GenBank/DDBJ databases">
        <authorList>
            <person name="de Groot N.N."/>
        </authorList>
    </citation>
    <scope>NUCLEOTIDE SEQUENCE [LARGE SCALE GENOMIC DNA]</scope>
    <source>
        <strain evidence="6 7">ASO4-2</strain>
    </source>
</reference>
<dbReference type="InterPro" id="IPR027417">
    <property type="entry name" value="P-loop_NTPase"/>
</dbReference>
<dbReference type="InterPro" id="IPR050086">
    <property type="entry name" value="MetN_ABC_transporter-like"/>
</dbReference>
<comment type="similarity">
    <text evidence="1">Belongs to the ABC transporter superfamily.</text>
</comment>
<evidence type="ECO:0000256" key="4">
    <source>
        <dbReference type="ARBA" id="ARBA00022840"/>
    </source>
</evidence>
<dbReference type="PANTHER" id="PTHR43166">
    <property type="entry name" value="AMINO ACID IMPORT ATP-BINDING PROTEIN"/>
    <property type="match status" value="1"/>
</dbReference>
<evidence type="ECO:0000259" key="5">
    <source>
        <dbReference type="PROSITE" id="PS50893"/>
    </source>
</evidence>
<evidence type="ECO:0000256" key="2">
    <source>
        <dbReference type="ARBA" id="ARBA00022448"/>
    </source>
</evidence>
<dbReference type="STRING" id="617002.SAMN05660653_02499"/>
<gene>
    <name evidence="6" type="ORF">SAMN05660653_02499</name>
</gene>
<dbReference type="FunFam" id="3.40.50.300:FF:000020">
    <property type="entry name" value="Amino acid ABC transporter ATP-binding component"/>
    <property type="match status" value="1"/>
</dbReference>
<dbReference type="EMBL" id="FMXO01000014">
    <property type="protein sequence ID" value="SDB50414.1"/>
    <property type="molecule type" value="Genomic_DNA"/>
</dbReference>
<dbReference type="InterPro" id="IPR030679">
    <property type="entry name" value="ABC_ATPase_HisP-typ"/>
</dbReference>
<dbReference type="InterPro" id="IPR003593">
    <property type="entry name" value="AAA+_ATPase"/>
</dbReference>
<dbReference type="InterPro" id="IPR017871">
    <property type="entry name" value="ABC_transporter-like_CS"/>
</dbReference>
<name>A0A1G6DZ29_9BACT</name>
<dbReference type="Proteomes" id="UP000198771">
    <property type="component" value="Unassembled WGS sequence"/>
</dbReference>
<dbReference type="GO" id="GO:0005524">
    <property type="term" value="F:ATP binding"/>
    <property type="evidence" value="ECO:0007669"/>
    <property type="project" value="UniProtKB-KW"/>
</dbReference>
<dbReference type="Pfam" id="PF00005">
    <property type="entry name" value="ABC_tran"/>
    <property type="match status" value="1"/>
</dbReference>
<evidence type="ECO:0000256" key="1">
    <source>
        <dbReference type="ARBA" id="ARBA00005417"/>
    </source>
</evidence>
<dbReference type="CDD" id="cd03262">
    <property type="entry name" value="ABC_HisP_GlnQ"/>
    <property type="match status" value="1"/>
</dbReference>
<evidence type="ECO:0000313" key="7">
    <source>
        <dbReference type="Proteomes" id="UP000198771"/>
    </source>
</evidence>
<dbReference type="PIRSF" id="PIRSF039085">
    <property type="entry name" value="ABC_ATPase_HisP"/>
    <property type="match status" value="1"/>
</dbReference>
<dbReference type="AlphaFoldDB" id="A0A1G6DZ29"/>